<protein>
    <submittedName>
        <fullName evidence="2">Uncharacterized protein</fullName>
    </submittedName>
</protein>
<evidence type="ECO:0000256" key="1">
    <source>
        <dbReference type="SAM" id="MobiDB-lite"/>
    </source>
</evidence>
<feature type="region of interest" description="Disordered" evidence="1">
    <location>
        <begin position="1"/>
        <end position="48"/>
    </location>
</feature>
<sequence>MVQKVKTSDASSGEKDCSRIVSDKGNDHGLENQSNTYGDKSSKSRNECYDKSTFGDDANIRPSYDTKPMVVVPYTAEYNVFAVDTQHSEQPECIINTCVVKKLDSNVTPNSRDITLRESNSIRDSCLIALQNKHAELETYKTLNDCTVDYEKLEHKLNETLGLLAQKEIDIKEGLVKEKTKVITDLKLKEEKHIDKMVSMEKQLKFLNEIIYKKSQSIQTIHMLAPKGPTFNGRPTFANPVYLKEAQSKKPCLYKISYDQSDPANRLVSDKEETLTLEKESRSKLNKDLVRPYDYTKLNSVYEIFKPATQEYHEKLAHENKVRKKIWRKSFVKSKPNFFKNIGFLHVSKSISKSRQGYNVMTNNINHFKELVDQAWEKHSHDRFRAPTAHDMEILIKTCLMPLALKTQNDSFTFLHEFKQEMHADLKYIESFEKEIDELKSDKAEFSNMYDILLQ</sequence>
<gene>
    <name evidence="2" type="ORF">Tci_041407</name>
</gene>
<organism evidence="2">
    <name type="scientific">Tanacetum cinerariifolium</name>
    <name type="common">Dalmatian daisy</name>
    <name type="synonym">Chrysanthemum cinerariifolium</name>
    <dbReference type="NCBI Taxonomy" id="118510"/>
    <lineage>
        <taxon>Eukaryota</taxon>
        <taxon>Viridiplantae</taxon>
        <taxon>Streptophyta</taxon>
        <taxon>Embryophyta</taxon>
        <taxon>Tracheophyta</taxon>
        <taxon>Spermatophyta</taxon>
        <taxon>Magnoliopsida</taxon>
        <taxon>eudicotyledons</taxon>
        <taxon>Gunneridae</taxon>
        <taxon>Pentapetalae</taxon>
        <taxon>asterids</taxon>
        <taxon>campanulids</taxon>
        <taxon>Asterales</taxon>
        <taxon>Asteraceae</taxon>
        <taxon>Asteroideae</taxon>
        <taxon>Anthemideae</taxon>
        <taxon>Anthemidinae</taxon>
        <taxon>Tanacetum</taxon>
    </lineage>
</organism>
<evidence type="ECO:0000313" key="2">
    <source>
        <dbReference type="EMBL" id="GEU69429.1"/>
    </source>
</evidence>
<accession>A0A6L2M7N2</accession>
<proteinExistence type="predicted"/>
<name>A0A6L2M7N2_TANCI</name>
<dbReference type="EMBL" id="BKCJ010005932">
    <property type="protein sequence ID" value="GEU69429.1"/>
    <property type="molecule type" value="Genomic_DNA"/>
</dbReference>
<feature type="compositionally biased region" description="Basic and acidic residues" evidence="1">
    <location>
        <begin position="12"/>
        <end position="30"/>
    </location>
</feature>
<reference evidence="2" key="1">
    <citation type="journal article" date="2019" name="Sci. Rep.">
        <title>Draft genome of Tanacetum cinerariifolium, the natural source of mosquito coil.</title>
        <authorList>
            <person name="Yamashiro T."/>
            <person name="Shiraishi A."/>
            <person name="Satake H."/>
            <person name="Nakayama K."/>
        </authorList>
    </citation>
    <scope>NUCLEOTIDE SEQUENCE</scope>
</reference>
<dbReference type="AlphaFoldDB" id="A0A6L2M7N2"/>
<comment type="caution">
    <text evidence="2">The sequence shown here is derived from an EMBL/GenBank/DDBJ whole genome shotgun (WGS) entry which is preliminary data.</text>
</comment>